<evidence type="ECO:0000313" key="2">
    <source>
        <dbReference type="EMBL" id="RDI65563.1"/>
    </source>
</evidence>
<dbReference type="Proteomes" id="UP000254869">
    <property type="component" value="Unassembled WGS sequence"/>
</dbReference>
<reference evidence="2 3" key="1">
    <citation type="submission" date="2018-07" db="EMBL/GenBank/DDBJ databases">
        <title>Genomic Encyclopedia of Type Strains, Phase IV (KMG-IV): sequencing the most valuable type-strain genomes for metagenomic binning, comparative biology and taxonomic classification.</title>
        <authorList>
            <person name="Goeker M."/>
        </authorList>
    </citation>
    <scope>NUCLEOTIDE SEQUENCE [LARGE SCALE GENOMIC DNA]</scope>
    <source>
        <strain evidence="2 3">DSM 44290</strain>
    </source>
</reference>
<proteinExistence type="predicted"/>
<feature type="chain" id="PRO_5016893148" description="Acid stress chaperone HdeA" evidence="1">
    <location>
        <begin position="27"/>
        <end position="79"/>
    </location>
</feature>
<evidence type="ECO:0008006" key="4">
    <source>
        <dbReference type="Google" id="ProtNLM"/>
    </source>
</evidence>
<accession>A0A370I489</accession>
<evidence type="ECO:0000256" key="1">
    <source>
        <dbReference type="SAM" id="SignalP"/>
    </source>
</evidence>
<comment type="caution">
    <text evidence="2">The sequence shown here is derived from an EMBL/GenBank/DDBJ whole genome shotgun (WGS) entry which is preliminary data.</text>
</comment>
<protein>
    <recommendedName>
        <fullName evidence="4">Acid stress chaperone HdeA</fullName>
    </recommendedName>
</protein>
<name>A0A370I489_9NOCA</name>
<evidence type="ECO:0000313" key="3">
    <source>
        <dbReference type="Proteomes" id="UP000254869"/>
    </source>
</evidence>
<dbReference type="AlphaFoldDB" id="A0A370I489"/>
<keyword evidence="3" id="KW-1185">Reference proteome</keyword>
<dbReference type="RefSeq" id="WP_067995258.1">
    <property type="nucleotide sequence ID" value="NZ_QQBC01000006.1"/>
</dbReference>
<keyword evidence="1" id="KW-0732">Signal</keyword>
<gene>
    <name evidence="2" type="ORF">DFR76_106435</name>
</gene>
<feature type="signal peptide" evidence="1">
    <location>
        <begin position="1"/>
        <end position="26"/>
    </location>
</feature>
<organism evidence="2 3">
    <name type="scientific">Nocardia pseudobrasiliensis</name>
    <dbReference type="NCBI Taxonomy" id="45979"/>
    <lineage>
        <taxon>Bacteria</taxon>
        <taxon>Bacillati</taxon>
        <taxon>Actinomycetota</taxon>
        <taxon>Actinomycetes</taxon>
        <taxon>Mycobacteriales</taxon>
        <taxon>Nocardiaceae</taxon>
        <taxon>Nocardia</taxon>
    </lineage>
</organism>
<dbReference type="EMBL" id="QQBC01000006">
    <property type="protein sequence ID" value="RDI65563.1"/>
    <property type="molecule type" value="Genomic_DNA"/>
</dbReference>
<sequence length="79" mass="8058">MRFAKAGAFAVALAGALMSGAGVASADQSITVTAQMLDCATKADIKTPDMDKFMSVSPGESVMLSDDTAAELRQRGCLG</sequence>